<comment type="caution">
    <text evidence="7">The sequence shown here is derived from an EMBL/GenBank/DDBJ whole genome shotgun (WGS) entry which is preliminary data.</text>
</comment>
<dbReference type="PANTHER" id="PTHR11616:SF325">
    <property type="entry name" value="TRANSPORTER"/>
    <property type="match status" value="1"/>
</dbReference>
<gene>
    <name evidence="7" type="ORF">NP493_1231g00013</name>
</gene>
<reference evidence="7" key="1">
    <citation type="journal article" date="2023" name="Mol. Biol. Evol.">
        <title>Third-Generation Sequencing Reveals the Adaptive Role of the Epigenome in Three Deep-Sea Polychaetes.</title>
        <authorList>
            <person name="Perez M."/>
            <person name="Aroh O."/>
            <person name="Sun Y."/>
            <person name="Lan Y."/>
            <person name="Juniper S.K."/>
            <person name="Young C.R."/>
            <person name="Angers B."/>
            <person name="Qian P.Y."/>
        </authorList>
    </citation>
    <scope>NUCLEOTIDE SEQUENCE</scope>
    <source>
        <strain evidence="7">R07B-5</strain>
    </source>
</reference>
<dbReference type="PROSITE" id="PS50267">
    <property type="entry name" value="NA_NEUROTRAN_SYMP_3"/>
    <property type="match status" value="1"/>
</dbReference>
<dbReference type="GO" id="GO:0005332">
    <property type="term" value="F:gamma-aminobutyric acid:sodium:chloride symporter activity"/>
    <property type="evidence" value="ECO:0007669"/>
    <property type="project" value="TreeGrafter"/>
</dbReference>
<dbReference type="GO" id="GO:0005886">
    <property type="term" value="C:plasma membrane"/>
    <property type="evidence" value="ECO:0007669"/>
    <property type="project" value="TreeGrafter"/>
</dbReference>
<dbReference type="InterPro" id="IPR037272">
    <property type="entry name" value="SNS_sf"/>
</dbReference>
<dbReference type="Pfam" id="PF00209">
    <property type="entry name" value="SNF"/>
    <property type="match status" value="1"/>
</dbReference>
<evidence type="ECO:0000256" key="2">
    <source>
        <dbReference type="ARBA" id="ARBA00022448"/>
    </source>
</evidence>
<keyword evidence="8" id="KW-1185">Reference proteome</keyword>
<comment type="subcellular location">
    <subcellularLocation>
        <location evidence="1">Membrane</location>
        <topology evidence="1">Multi-pass membrane protein</topology>
    </subcellularLocation>
</comment>
<evidence type="ECO:0000256" key="6">
    <source>
        <dbReference type="SAM" id="Phobius"/>
    </source>
</evidence>
<sequence length="198" mass="22779">MFQFVGVEGFVTAIVDMFPNQLRRDKRREIFIALVCFVSFLIGLTMVTNGGMYVFQLFDYYSGSINRFYDNIKMMIGYEIIPYMKISWAVTTPLFSIVMFVLCVYSYSELTYNRTYKYPRWAILFGWAMACSSVIMIPLTAIVKLAMEEGTLRQDLIDFSQPFYLPEVTIDSNRTTLLVGSDQQNGCPEPATTVNVYS</sequence>
<dbReference type="EMBL" id="JAODUO010001230">
    <property type="protein sequence ID" value="KAK2168453.1"/>
    <property type="molecule type" value="Genomic_DNA"/>
</dbReference>
<evidence type="ECO:0000256" key="1">
    <source>
        <dbReference type="ARBA" id="ARBA00004141"/>
    </source>
</evidence>
<dbReference type="SUPFAM" id="SSF161070">
    <property type="entry name" value="SNF-like"/>
    <property type="match status" value="1"/>
</dbReference>
<evidence type="ECO:0000256" key="4">
    <source>
        <dbReference type="ARBA" id="ARBA00022989"/>
    </source>
</evidence>
<keyword evidence="4 6" id="KW-1133">Transmembrane helix</keyword>
<accession>A0AAD9KB60</accession>
<keyword evidence="3 6" id="KW-0812">Transmembrane</keyword>
<evidence type="ECO:0000313" key="8">
    <source>
        <dbReference type="Proteomes" id="UP001209878"/>
    </source>
</evidence>
<organism evidence="7 8">
    <name type="scientific">Ridgeia piscesae</name>
    <name type="common">Tubeworm</name>
    <dbReference type="NCBI Taxonomy" id="27915"/>
    <lineage>
        <taxon>Eukaryota</taxon>
        <taxon>Metazoa</taxon>
        <taxon>Spiralia</taxon>
        <taxon>Lophotrochozoa</taxon>
        <taxon>Annelida</taxon>
        <taxon>Polychaeta</taxon>
        <taxon>Sedentaria</taxon>
        <taxon>Canalipalpata</taxon>
        <taxon>Sabellida</taxon>
        <taxon>Siboglinidae</taxon>
        <taxon>Ridgeia</taxon>
    </lineage>
</organism>
<proteinExistence type="predicted"/>
<keyword evidence="5 6" id="KW-0472">Membrane</keyword>
<feature type="transmembrane region" description="Helical" evidence="6">
    <location>
        <begin position="30"/>
        <end position="55"/>
    </location>
</feature>
<evidence type="ECO:0000256" key="3">
    <source>
        <dbReference type="ARBA" id="ARBA00022692"/>
    </source>
</evidence>
<feature type="transmembrane region" description="Helical" evidence="6">
    <location>
        <begin position="120"/>
        <end position="143"/>
    </location>
</feature>
<evidence type="ECO:0000313" key="7">
    <source>
        <dbReference type="EMBL" id="KAK2168453.1"/>
    </source>
</evidence>
<dbReference type="InterPro" id="IPR000175">
    <property type="entry name" value="Na/ntran_symport"/>
</dbReference>
<protein>
    <submittedName>
        <fullName evidence="7">Uncharacterized protein</fullName>
    </submittedName>
</protein>
<name>A0AAD9KB60_RIDPI</name>
<keyword evidence="2" id="KW-0813">Transport</keyword>
<dbReference type="AlphaFoldDB" id="A0AAD9KB60"/>
<feature type="transmembrane region" description="Helical" evidence="6">
    <location>
        <begin position="86"/>
        <end position="108"/>
    </location>
</feature>
<dbReference type="Proteomes" id="UP001209878">
    <property type="component" value="Unassembled WGS sequence"/>
</dbReference>
<dbReference type="PANTHER" id="PTHR11616">
    <property type="entry name" value="SODIUM/CHLORIDE DEPENDENT TRANSPORTER"/>
    <property type="match status" value="1"/>
</dbReference>
<evidence type="ECO:0000256" key="5">
    <source>
        <dbReference type="ARBA" id="ARBA00023136"/>
    </source>
</evidence>